<feature type="compositionally biased region" description="Acidic residues" evidence="11">
    <location>
        <begin position="58"/>
        <end position="69"/>
    </location>
</feature>
<proteinExistence type="inferred from homology"/>
<dbReference type="CTD" id="35287"/>
<dbReference type="PANTHER" id="PTHR13108">
    <property type="entry name" value="CONDENSIN COMPLEX SUBUNIT 2"/>
    <property type="match status" value="1"/>
</dbReference>
<evidence type="ECO:0000313" key="12">
    <source>
        <dbReference type="Proteomes" id="UP000079169"/>
    </source>
</evidence>
<gene>
    <name evidence="13" type="primary">LOC103508698</name>
</gene>
<comment type="similarity">
    <text evidence="3">Belongs to the CND2 (condensin subunit 2) family.</text>
</comment>
<keyword evidence="10" id="KW-0131">Cell cycle</keyword>
<comment type="subcellular location">
    <subcellularLocation>
        <location evidence="1">Chromosome</location>
    </subcellularLocation>
    <subcellularLocation>
        <location evidence="2">Cytoplasm</location>
    </subcellularLocation>
</comment>
<reference evidence="13" key="1">
    <citation type="submission" date="2025-08" db="UniProtKB">
        <authorList>
            <consortium name="RefSeq"/>
        </authorList>
    </citation>
    <scope>IDENTIFICATION</scope>
</reference>
<organism evidence="12 13">
    <name type="scientific">Diaphorina citri</name>
    <name type="common">Asian citrus psyllid</name>
    <dbReference type="NCBI Taxonomy" id="121845"/>
    <lineage>
        <taxon>Eukaryota</taxon>
        <taxon>Metazoa</taxon>
        <taxon>Ecdysozoa</taxon>
        <taxon>Arthropoda</taxon>
        <taxon>Hexapoda</taxon>
        <taxon>Insecta</taxon>
        <taxon>Pterygota</taxon>
        <taxon>Neoptera</taxon>
        <taxon>Paraneoptera</taxon>
        <taxon>Hemiptera</taxon>
        <taxon>Sternorrhyncha</taxon>
        <taxon>Psylloidea</taxon>
        <taxon>Psyllidae</taxon>
        <taxon>Diaphorininae</taxon>
        <taxon>Diaphorina</taxon>
    </lineage>
</organism>
<evidence type="ECO:0000256" key="1">
    <source>
        <dbReference type="ARBA" id="ARBA00004286"/>
    </source>
</evidence>
<dbReference type="RefSeq" id="XP_026679029.1">
    <property type="nucleotide sequence ID" value="XM_026823228.1"/>
</dbReference>
<protein>
    <recommendedName>
        <fullName evidence="4">Condensin complex subunit 2</fullName>
    </recommendedName>
</protein>
<keyword evidence="7" id="KW-0132">Cell division</keyword>
<dbReference type="GeneID" id="103508698"/>
<keyword evidence="6" id="KW-0963">Cytoplasm</keyword>
<evidence type="ECO:0000256" key="7">
    <source>
        <dbReference type="ARBA" id="ARBA00022618"/>
    </source>
</evidence>
<dbReference type="PANTHER" id="PTHR13108:SF9">
    <property type="entry name" value="CONDENSIN COMPLEX SUBUNIT 2"/>
    <property type="match status" value="1"/>
</dbReference>
<evidence type="ECO:0000256" key="9">
    <source>
        <dbReference type="ARBA" id="ARBA00023067"/>
    </source>
</evidence>
<dbReference type="GO" id="GO:0051301">
    <property type="term" value="P:cell division"/>
    <property type="evidence" value="ECO:0007669"/>
    <property type="project" value="UniProtKB-KW"/>
</dbReference>
<evidence type="ECO:0000256" key="4">
    <source>
        <dbReference type="ARBA" id="ARBA00016065"/>
    </source>
</evidence>
<name>A0A3Q0IRW9_DIACI</name>
<dbReference type="STRING" id="121845.A0A3Q0IRW9"/>
<evidence type="ECO:0000256" key="2">
    <source>
        <dbReference type="ARBA" id="ARBA00004496"/>
    </source>
</evidence>
<evidence type="ECO:0000256" key="6">
    <source>
        <dbReference type="ARBA" id="ARBA00022490"/>
    </source>
</evidence>
<evidence type="ECO:0000256" key="5">
    <source>
        <dbReference type="ARBA" id="ARBA00022454"/>
    </source>
</evidence>
<keyword evidence="8" id="KW-0498">Mitosis</keyword>
<dbReference type="GO" id="GO:0000796">
    <property type="term" value="C:condensin complex"/>
    <property type="evidence" value="ECO:0007669"/>
    <property type="project" value="InterPro"/>
</dbReference>
<dbReference type="AlphaFoldDB" id="A0A3Q0IRW9"/>
<keyword evidence="5" id="KW-0158">Chromosome</keyword>
<dbReference type="GO" id="GO:0003682">
    <property type="term" value="F:chromatin binding"/>
    <property type="evidence" value="ECO:0007669"/>
    <property type="project" value="TreeGrafter"/>
</dbReference>
<feature type="compositionally biased region" description="Basic residues" evidence="11">
    <location>
        <begin position="78"/>
        <end position="88"/>
    </location>
</feature>
<dbReference type="GO" id="GO:0005737">
    <property type="term" value="C:cytoplasm"/>
    <property type="evidence" value="ECO:0007669"/>
    <property type="project" value="UniProtKB-SubCell"/>
</dbReference>
<dbReference type="Proteomes" id="UP000079169">
    <property type="component" value="Unplaced"/>
</dbReference>
<feature type="region of interest" description="Disordered" evidence="11">
    <location>
        <begin position="48"/>
        <end position="94"/>
    </location>
</feature>
<dbReference type="KEGG" id="dci:103508698"/>
<sequence>MTLMLKKKDSIMNDFSIASTTLDASAKIYGCRVDSLFQNVVSIANSLSSNKPNAQQGGEEEGEEGEGGDDAGGAGEGRRKKKKNRPKKTVLSEHSLNSINRKVIEKGPWNKFLIDYNDNTMLLSSSLHHNTLGVTMSNNDRLFPSEERRYEPSQQLIRVHLPELPSGSELCPTFAKFSWDIEESAMSFSLENELEHAFDVNREPEPIPELDFDDHFDGGGGGDNHHDFDDDASEIVGVDKLENAARGAAAAKITDVAQLLSVDTHEYSYFDDKLLELWAGPSHWKLKKSSSDKRRNPEEVQRARQEKLKQKKEFKIEFNRNLKISDKFRPSKDRHSNTLTERTMLQWSTRKVTYLEDCHANPVDLLKFFLHKRLCFDFKALLRNTDLFNATSRMPVTDHNQVSGALDAEVSHRTGLVNRREWVQSQPRHGILSSI</sequence>
<evidence type="ECO:0000313" key="13">
    <source>
        <dbReference type="RefSeq" id="XP_026679029.1"/>
    </source>
</evidence>
<dbReference type="Pfam" id="PF05786">
    <property type="entry name" value="Cnd2"/>
    <property type="match status" value="2"/>
</dbReference>
<evidence type="ECO:0000256" key="3">
    <source>
        <dbReference type="ARBA" id="ARBA00009471"/>
    </source>
</evidence>
<keyword evidence="12" id="KW-1185">Reference proteome</keyword>
<evidence type="ECO:0000256" key="11">
    <source>
        <dbReference type="SAM" id="MobiDB-lite"/>
    </source>
</evidence>
<dbReference type="GO" id="GO:0007076">
    <property type="term" value="P:mitotic chromosome condensation"/>
    <property type="evidence" value="ECO:0007669"/>
    <property type="project" value="InterPro"/>
</dbReference>
<dbReference type="InterPro" id="IPR022816">
    <property type="entry name" value="Condensin_barren_su2"/>
</dbReference>
<evidence type="ECO:0000256" key="10">
    <source>
        <dbReference type="ARBA" id="ARBA00023306"/>
    </source>
</evidence>
<evidence type="ECO:0000256" key="8">
    <source>
        <dbReference type="ARBA" id="ARBA00022776"/>
    </source>
</evidence>
<dbReference type="PaxDb" id="121845-A0A3Q0IRW9"/>
<accession>A0A3Q0IRW9</accession>
<keyword evidence="9" id="KW-0226">DNA condensation</keyword>